<dbReference type="OrthoDB" id="8261056at2"/>
<comment type="caution">
    <text evidence="1">The sequence shown here is derived from an EMBL/GenBank/DDBJ whole genome shotgun (WGS) entry which is preliminary data.</text>
</comment>
<evidence type="ECO:0000313" key="2">
    <source>
        <dbReference type="Proteomes" id="UP000328092"/>
    </source>
</evidence>
<dbReference type="RefSeq" id="WP_139862678.1">
    <property type="nucleotide sequence ID" value="NZ_CAADFC020000023.1"/>
</dbReference>
<evidence type="ECO:0000313" key="1">
    <source>
        <dbReference type="EMBL" id="VIO75296.1"/>
    </source>
</evidence>
<name>A0A508TLY9_9BRAD</name>
<reference evidence="1" key="1">
    <citation type="submission" date="2019-02" db="EMBL/GenBank/DDBJ databases">
        <authorList>
            <person name="Pothier F.J."/>
        </authorList>
    </citation>
    <scope>NUCLEOTIDE SEQUENCE</scope>
    <source>
        <strain evidence="1">CI-1B</strain>
    </source>
</reference>
<protein>
    <submittedName>
        <fullName evidence="1">Uncharacterized protein</fullName>
    </submittedName>
</protein>
<gene>
    <name evidence="1" type="ORF">CI1B_57970</name>
</gene>
<organism evidence="1 2">
    <name type="scientific">Bradyrhizobium ivorense</name>
    <dbReference type="NCBI Taxonomy" id="2511166"/>
    <lineage>
        <taxon>Bacteria</taxon>
        <taxon>Pseudomonadati</taxon>
        <taxon>Pseudomonadota</taxon>
        <taxon>Alphaproteobacteria</taxon>
        <taxon>Hyphomicrobiales</taxon>
        <taxon>Nitrobacteraceae</taxon>
        <taxon>Bradyrhizobium</taxon>
    </lineage>
</organism>
<sequence length="262" mass="26944">MSNGKPSDEPDMGGLGRLISTSKATFEALAAITDDCHGLLNAPLFPPSPKPGWFDDLDSALDSAKARAQSWIDDIGPNVTGEILVLVVNHGTAFSAISAQVGSIAADHPDARGAGDPFVQTGLELSGSLDQSLHATVARLETRLATITAWSETMQARDAALRAAADESPDAKAAAAPALAAAAQVLGSTDDALKLLRELIVAWRELGDAMRDAVAELRAGKVTLGTFAADTFSAAAQAEWGVATQFAQKLATAPFGSPGRAA</sequence>
<accession>A0A508TLY9</accession>
<dbReference type="EMBL" id="CAADFC020000023">
    <property type="protein sequence ID" value="VIO75296.1"/>
    <property type="molecule type" value="Genomic_DNA"/>
</dbReference>
<dbReference type="AlphaFoldDB" id="A0A508TLY9"/>
<dbReference type="Proteomes" id="UP000328092">
    <property type="component" value="Unassembled WGS sequence"/>
</dbReference>
<proteinExistence type="predicted"/>
<keyword evidence="2" id="KW-1185">Reference proteome</keyword>